<dbReference type="PANTHER" id="PTHR36838">
    <property type="entry name" value="AUXIN EFFLUX CARRIER FAMILY PROTEIN"/>
    <property type="match status" value="1"/>
</dbReference>
<keyword evidence="7 8" id="KW-0472">Membrane</keyword>
<dbReference type="PANTHER" id="PTHR36838:SF4">
    <property type="entry name" value="AUXIN EFFLUX CARRIER FAMILY PROTEIN"/>
    <property type="match status" value="1"/>
</dbReference>
<feature type="transmembrane region" description="Helical" evidence="8">
    <location>
        <begin position="126"/>
        <end position="147"/>
    </location>
</feature>
<evidence type="ECO:0000256" key="1">
    <source>
        <dbReference type="ARBA" id="ARBA00004651"/>
    </source>
</evidence>
<evidence type="ECO:0000313" key="10">
    <source>
        <dbReference type="Proteomes" id="UP000647424"/>
    </source>
</evidence>
<evidence type="ECO:0000256" key="3">
    <source>
        <dbReference type="ARBA" id="ARBA00022448"/>
    </source>
</evidence>
<comment type="subcellular location">
    <subcellularLocation>
        <location evidence="1">Cell membrane</location>
        <topology evidence="1">Multi-pass membrane protein</topology>
    </subcellularLocation>
</comment>
<reference evidence="9" key="1">
    <citation type="submission" date="2020-09" db="EMBL/GenBank/DDBJ databases">
        <title>Genome seq and assembly of Limnohabitants sp.</title>
        <authorList>
            <person name="Chhetri G."/>
        </authorList>
    </citation>
    <scope>NUCLEOTIDE SEQUENCE</scope>
    <source>
        <strain evidence="9">JUR4</strain>
    </source>
</reference>
<dbReference type="Pfam" id="PF03547">
    <property type="entry name" value="Mem_trans"/>
    <property type="match status" value="1"/>
</dbReference>
<evidence type="ECO:0000256" key="7">
    <source>
        <dbReference type="ARBA" id="ARBA00023136"/>
    </source>
</evidence>
<dbReference type="AlphaFoldDB" id="A0A927FGR7"/>
<keyword evidence="3" id="KW-0813">Transport</keyword>
<dbReference type="Proteomes" id="UP000647424">
    <property type="component" value="Unassembled WGS sequence"/>
</dbReference>
<feature type="transmembrane region" description="Helical" evidence="8">
    <location>
        <begin position="62"/>
        <end position="82"/>
    </location>
</feature>
<comment type="similarity">
    <text evidence="2">Belongs to the auxin efflux carrier (TC 2.A.69) family.</text>
</comment>
<dbReference type="InterPro" id="IPR004776">
    <property type="entry name" value="Mem_transp_PIN-like"/>
</dbReference>
<name>A0A927FGR7_9BURK</name>
<organism evidence="9 10">
    <name type="scientific">Limnohabitans radicicola</name>
    <dbReference type="NCBI Taxonomy" id="2771427"/>
    <lineage>
        <taxon>Bacteria</taxon>
        <taxon>Pseudomonadati</taxon>
        <taxon>Pseudomonadota</taxon>
        <taxon>Betaproteobacteria</taxon>
        <taxon>Burkholderiales</taxon>
        <taxon>Comamonadaceae</taxon>
        <taxon>Limnohabitans</taxon>
    </lineage>
</organism>
<keyword evidence="6 8" id="KW-1133">Transmembrane helix</keyword>
<feature type="transmembrane region" description="Helical" evidence="8">
    <location>
        <begin position="37"/>
        <end position="56"/>
    </location>
</feature>
<dbReference type="GO" id="GO:0055085">
    <property type="term" value="P:transmembrane transport"/>
    <property type="evidence" value="ECO:0007669"/>
    <property type="project" value="InterPro"/>
</dbReference>
<feature type="transmembrane region" description="Helical" evidence="8">
    <location>
        <begin position="275"/>
        <end position="297"/>
    </location>
</feature>
<evidence type="ECO:0000256" key="8">
    <source>
        <dbReference type="SAM" id="Phobius"/>
    </source>
</evidence>
<comment type="caution">
    <text evidence="9">The sequence shown here is derived from an EMBL/GenBank/DDBJ whole genome shotgun (WGS) entry which is preliminary data.</text>
</comment>
<feature type="transmembrane region" description="Helical" evidence="8">
    <location>
        <begin position="159"/>
        <end position="179"/>
    </location>
</feature>
<accession>A0A927FGR7</accession>
<feature type="transmembrane region" description="Helical" evidence="8">
    <location>
        <begin position="251"/>
        <end position="268"/>
    </location>
</feature>
<keyword evidence="5 8" id="KW-0812">Transmembrane</keyword>
<protein>
    <submittedName>
        <fullName evidence="9">AEC family transporter</fullName>
    </submittedName>
</protein>
<gene>
    <name evidence="9" type="ORF">IC609_09100</name>
</gene>
<sequence length="301" mass="32436">MNYAQLLFPDFSLILCGYLVCRFTALNRSVWQQVDSLVYYFLFPILLFHSIVKSPLDLGATSSLIAAGLCLGVSAIALSYSLPYWPILGRHLDRKDHAASAQVGFRFNSFIALALAERIAGPQGLLLISCLIGFCVPLFNTAAVWPMARHGNTHFGRQLLRNPLIIATASGLVANLLGFRMPIWLEPTVQRIGGASLALGLMAAGAGMQLTSLRKGKVLSVTILLCKHLMLPLMAWGWARVMSLDATQTTVLLAFSALPTASTCYVLATRMGYNGAYVGALVTLSTLSGMLSLPFALGVLL</sequence>
<dbReference type="InterPro" id="IPR038770">
    <property type="entry name" value="Na+/solute_symporter_sf"/>
</dbReference>
<dbReference type="GO" id="GO:0005886">
    <property type="term" value="C:plasma membrane"/>
    <property type="evidence" value="ECO:0007669"/>
    <property type="project" value="UniProtKB-SubCell"/>
</dbReference>
<feature type="transmembrane region" description="Helical" evidence="8">
    <location>
        <begin position="218"/>
        <end position="239"/>
    </location>
</feature>
<dbReference type="Gene3D" id="1.20.1530.20">
    <property type="match status" value="1"/>
</dbReference>
<keyword evidence="4" id="KW-1003">Cell membrane</keyword>
<dbReference type="RefSeq" id="WP_191819188.1">
    <property type="nucleotide sequence ID" value="NZ_JACYFT010000002.1"/>
</dbReference>
<evidence type="ECO:0000313" key="9">
    <source>
        <dbReference type="EMBL" id="MBD8050701.1"/>
    </source>
</evidence>
<dbReference type="EMBL" id="JACYFT010000002">
    <property type="protein sequence ID" value="MBD8050701.1"/>
    <property type="molecule type" value="Genomic_DNA"/>
</dbReference>
<evidence type="ECO:0000256" key="4">
    <source>
        <dbReference type="ARBA" id="ARBA00022475"/>
    </source>
</evidence>
<keyword evidence="10" id="KW-1185">Reference proteome</keyword>
<proteinExistence type="inferred from homology"/>
<evidence type="ECO:0000256" key="6">
    <source>
        <dbReference type="ARBA" id="ARBA00022989"/>
    </source>
</evidence>
<evidence type="ECO:0000256" key="2">
    <source>
        <dbReference type="ARBA" id="ARBA00010145"/>
    </source>
</evidence>
<feature type="transmembrane region" description="Helical" evidence="8">
    <location>
        <begin position="191"/>
        <end position="211"/>
    </location>
</feature>
<evidence type="ECO:0000256" key="5">
    <source>
        <dbReference type="ARBA" id="ARBA00022692"/>
    </source>
</evidence>
<feature type="transmembrane region" description="Helical" evidence="8">
    <location>
        <begin position="6"/>
        <end position="25"/>
    </location>
</feature>